<evidence type="ECO:0000256" key="5">
    <source>
        <dbReference type="ARBA" id="ARBA00022975"/>
    </source>
</evidence>
<proteinExistence type="inferred from homology"/>
<name>A0A7C0WU82_9BACT</name>
<sequence>MDVLVEDGVFKEISPRIDIPDPCNLKVIKADGLWLLPGLVDMHVHLREPGEEYKETIETGTQAAVAGGIVAVASMPNTKPVNDNPAVTKYILDRAKEIGSCTVLPVAAITVGLAGETMTEMAALIEAGAVAFSDDGKSVRSSQVMRRALEYASIFDVPVICHCEDPDLSRNGVMNEGVMSVKLGIRGIPRIAEEIVVARDIILAEYTGARIHIAHVSTEKSVSLIREAKKRGVKVTAETAPHYFSLTEEILETYDSRFKVNPPLRTQSDVEAIIQGLADGTIDVIATDHAPHSPIEKDIEIDFAAFGMVGLETSLAVSLGLVRSGVLTPAELVKKMSQNPADILGIPYRGICKEEEASFIVVDPNAEWIVDSTEFYSKGVNCPFEGKKLVGRVELTVCRGKIVFGRGEYQWLVE</sequence>
<evidence type="ECO:0000256" key="4">
    <source>
        <dbReference type="ARBA" id="ARBA00022801"/>
    </source>
</evidence>
<comment type="function">
    <text evidence="1 6">Catalyzes the reversible cyclization of carbamoyl aspartate to dihydroorotate.</text>
</comment>
<feature type="domain" description="Dihydroorotase catalytic" evidence="7">
    <location>
        <begin position="35"/>
        <end position="220"/>
    </location>
</feature>
<dbReference type="GO" id="GO:0005737">
    <property type="term" value="C:cytoplasm"/>
    <property type="evidence" value="ECO:0007669"/>
    <property type="project" value="TreeGrafter"/>
</dbReference>
<comment type="cofactor">
    <cofactor evidence="6">
        <name>Zn(2+)</name>
        <dbReference type="ChEBI" id="CHEBI:29105"/>
    </cofactor>
    <text evidence="6">Binds 2 Zn(2+) ions per subunit.</text>
</comment>
<evidence type="ECO:0000259" key="7">
    <source>
        <dbReference type="Pfam" id="PF12890"/>
    </source>
</evidence>
<feature type="binding site" evidence="6">
    <location>
        <position position="261"/>
    </location>
    <ligand>
        <name>substrate</name>
    </ligand>
</feature>
<dbReference type="GO" id="GO:0004151">
    <property type="term" value="F:dihydroorotase activity"/>
    <property type="evidence" value="ECO:0007669"/>
    <property type="project" value="UniProtKB-UniRule"/>
</dbReference>
<comment type="catalytic activity">
    <reaction evidence="6">
        <text>(S)-dihydroorotate + H2O = N-carbamoyl-L-aspartate + H(+)</text>
        <dbReference type="Rhea" id="RHEA:24296"/>
        <dbReference type="ChEBI" id="CHEBI:15377"/>
        <dbReference type="ChEBI" id="CHEBI:15378"/>
        <dbReference type="ChEBI" id="CHEBI:30864"/>
        <dbReference type="ChEBI" id="CHEBI:32814"/>
        <dbReference type="EC" id="3.5.2.3"/>
    </reaction>
</comment>
<dbReference type="InterPro" id="IPR004722">
    <property type="entry name" value="DHOase"/>
</dbReference>
<dbReference type="Proteomes" id="UP000886355">
    <property type="component" value="Unassembled WGS sequence"/>
</dbReference>
<evidence type="ECO:0000256" key="6">
    <source>
        <dbReference type="HAMAP-Rule" id="MF_00220"/>
    </source>
</evidence>
<comment type="similarity">
    <text evidence="2 6">Belongs to the metallo-dependent hydrolases superfamily. DHOase family. Class I DHOase subfamily.</text>
</comment>
<dbReference type="PANTHER" id="PTHR43668">
    <property type="entry name" value="ALLANTOINASE"/>
    <property type="match status" value="1"/>
</dbReference>
<feature type="binding site" evidence="6">
    <location>
        <position position="288"/>
    </location>
    <ligand>
        <name>Zn(2+)</name>
        <dbReference type="ChEBI" id="CHEBI:29105"/>
        <label>1</label>
    </ligand>
</feature>
<dbReference type="InterPro" id="IPR011059">
    <property type="entry name" value="Metal-dep_hydrolase_composite"/>
</dbReference>
<evidence type="ECO:0000256" key="1">
    <source>
        <dbReference type="ARBA" id="ARBA00002368"/>
    </source>
</evidence>
<evidence type="ECO:0000313" key="8">
    <source>
        <dbReference type="EMBL" id="HDL89752.1"/>
    </source>
</evidence>
<feature type="binding site" evidence="6">
    <location>
        <begin position="45"/>
        <end position="47"/>
    </location>
    <ligand>
        <name>substrate</name>
    </ligand>
</feature>
<feature type="binding site" evidence="6">
    <location>
        <position position="43"/>
    </location>
    <ligand>
        <name>Zn(2+)</name>
        <dbReference type="ChEBI" id="CHEBI:29105"/>
        <label>1</label>
    </ligand>
</feature>
<evidence type="ECO:0000256" key="3">
    <source>
        <dbReference type="ARBA" id="ARBA00022723"/>
    </source>
</evidence>
<feature type="binding site" evidence="6">
    <location>
        <position position="135"/>
    </location>
    <ligand>
        <name>Zn(2+)</name>
        <dbReference type="ChEBI" id="CHEBI:29105"/>
        <label>2</label>
    </ligand>
</feature>
<feature type="binding site" evidence="6">
    <location>
        <position position="45"/>
    </location>
    <ligand>
        <name>Zn(2+)</name>
        <dbReference type="ChEBI" id="CHEBI:29105"/>
        <label>1</label>
    </ligand>
</feature>
<organism evidence="8">
    <name type="scientific">Thermodesulforhabdus norvegica</name>
    <dbReference type="NCBI Taxonomy" id="39841"/>
    <lineage>
        <taxon>Bacteria</taxon>
        <taxon>Pseudomonadati</taxon>
        <taxon>Thermodesulfobacteriota</taxon>
        <taxon>Syntrophobacteria</taxon>
        <taxon>Syntrophobacterales</taxon>
        <taxon>Thermodesulforhabdaceae</taxon>
        <taxon>Thermodesulforhabdus</taxon>
    </lineage>
</organism>
<dbReference type="PANTHER" id="PTHR43668:SF2">
    <property type="entry name" value="ALLANTOINASE"/>
    <property type="match status" value="1"/>
</dbReference>
<feature type="binding site" evidence="6">
    <location>
        <begin position="306"/>
        <end position="307"/>
    </location>
    <ligand>
        <name>substrate</name>
    </ligand>
</feature>
<dbReference type="EMBL" id="DQZW01000116">
    <property type="protein sequence ID" value="HDL89752.1"/>
    <property type="molecule type" value="Genomic_DNA"/>
</dbReference>
<accession>A0A7C0WU82</accession>
<dbReference type="GO" id="GO:0006145">
    <property type="term" value="P:purine nucleobase catabolic process"/>
    <property type="evidence" value="ECO:0007669"/>
    <property type="project" value="TreeGrafter"/>
</dbReference>
<feature type="binding site" evidence="6">
    <location>
        <position position="215"/>
    </location>
    <ligand>
        <name>Zn(2+)</name>
        <dbReference type="ChEBI" id="CHEBI:29105"/>
        <label>2</label>
    </ligand>
</feature>
<dbReference type="PROSITE" id="PS00482">
    <property type="entry name" value="DIHYDROOROTASE_1"/>
    <property type="match status" value="1"/>
</dbReference>
<dbReference type="EC" id="3.5.2.3" evidence="6"/>
<evidence type="ECO:0000256" key="2">
    <source>
        <dbReference type="ARBA" id="ARBA00010286"/>
    </source>
</evidence>
<reference evidence="8" key="1">
    <citation type="journal article" date="2020" name="mSystems">
        <title>Genome- and Community-Level Interaction Insights into Carbon Utilization and Element Cycling Functions of Hydrothermarchaeota in Hydrothermal Sediment.</title>
        <authorList>
            <person name="Zhou Z."/>
            <person name="Liu Y."/>
            <person name="Xu W."/>
            <person name="Pan J."/>
            <person name="Luo Z.H."/>
            <person name="Li M."/>
        </authorList>
    </citation>
    <scope>NUCLEOTIDE SEQUENCE [LARGE SCALE GENOMIC DNA]</scope>
    <source>
        <strain evidence="8">HyVt-19</strain>
    </source>
</reference>
<dbReference type="SUPFAM" id="SSF51338">
    <property type="entry name" value="Composite domain of metallo-dependent hydrolases"/>
    <property type="match status" value="1"/>
</dbReference>
<comment type="caution">
    <text evidence="8">The sequence shown here is derived from an EMBL/GenBank/DDBJ whole genome shotgun (WGS) entry which is preliminary data.</text>
</comment>
<keyword evidence="3 6" id="KW-0479">Metal-binding</keyword>
<dbReference type="SUPFAM" id="SSF51556">
    <property type="entry name" value="Metallo-dependent hydrolases"/>
    <property type="match status" value="1"/>
</dbReference>
<dbReference type="Gene3D" id="2.30.40.10">
    <property type="entry name" value="Urease, subunit C, domain 1"/>
    <property type="match status" value="1"/>
</dbReference>
<dbReference type="Pfam" id="PF12890">
    <property type="entry name" value="DHOase"/>
    <property type="match status" value="1"/>
</dbReference>
<dbReference type="InterPro" id="IPR032466">
    <property type="entry name" value="Metal_Hydrolase"/>
</dbReference>
<feature type="binding site" evidence="6">
    <location>
        <position position="135"/>
    </location>
    <ligand>
        <name>Zn(2+)</name>
        <dbReference type="ChEBI" id="CHEBI:29105"/>
        <label>1</label>
    </ligand>
</feature>
<dbReference type="InterPro" id="IPR024403">
    <property type="entry name" value="DHOase_cat"/>
</dbReference>
<dbReference type="GO" id="GO:0008270">
    <property type="term" value="F:zinc ion binding"/>
    <property type="evidence" value="ECO:0007669"/>
    <property type="project" value="UniProtKB-UniRule"/>
</dbReference>
<feature type="binding site" evidence="6">
    <location>
        <position position="292"/>
    </location>
    <ligand>
        <name>substrate</name>
    </ligand>
</feature>
<dbReference type="Gene3D" id="3.20.20.140">
    <property type="entry name" value="Metal-dependent hydrolases"/>
    <property type="match status" value="1"/>
</dbReference>
<gene>
    <name evidence="6" type="primary">pyrC</name>
    <name evidence="8" type="ORF">ENG14_02480</name>
</gene>
<dbReference type="InterPro" id="IPR050138">
    <property type="entry name" value="DHOase/Allantoinase_Hydrolase"/>
</dbReference>
<feature type="active site" evidence="6">
    <location>
        <position position="288"/>
    </location>
</feature>
<dbReference type="NCBIfam" id="TIGR00857">
    <property type="entry name" value="pyrC_multi"/>
    <property type="match status" value="1"/>
</dbReference>
<dbReference type="PROSITE" id="PS00483">
    <property type="entry name" value="DIHYDROOROTASE_2"/>
    <property type="match status" value="1"/>
</dbReference>
<keyword evidence="5 6" id="KW-0665">Pyrimidine biosynthesis</keyword>
<dbReference type="UniPathway" id="UPA00070">
    <property type="reaction ID" value="UER00117"/>
</dbReference>
<comment type="pathway">
    <text evidence="6">Pyrimidine metabolism; UMP biosynthesis via de novo pathway; (S)-dihydroorotate from bicarbonate: step 3/3.</text>
</comment>
<dbReference type="InterPro" id="IPR002195">
    <property type="entry name" value="Dihydroorotase_CS"/>
</dbReference>
<keyword evidence="6" id="KW-0862">Zinc</keyword>
<dbReference type="CDD" id="cd01317">
    <property type="entry name" value="DHOase_IIa"/>
    <property type="match status" value="1"/>
</dbReference>
<dbReference type="GO" id="GO:0044205">
    <property type="term" value="P:'de novo' UMP biosynthetic process"/>
    <property type="evidence" value="ECO:0007669"/>
    <property type="project" value="UniProtKB-UniRule"/>
</dbReference>
<dbReference type="AlphaFoldDB" id="A0A7C0WU82"/>
<feature type="binding site" evidence="6">
    <location>
        <position position="162"/>
    </location>
    <ligand>
        <name>Zn(2+)</name>
        <dbReference type="ChEBI" id="CHEBI:29105"/>
        <label>2</label>
    </ligand>
</feature>
<feature type="binding site" evidence="6">
    <location>
        <position position="77"/>
    </location>
    <ligand>
        <name>substrate</name>
    </ligand>
</feature>
<dbReference type="GO" id="GO:0004038">
    <property type="term" value="F:allantoinase activity"/>
    <property type="evidence" value="ECO:0007669"/>
    <property type="project" value="TreeGrafter"/>
</dbReference>
<protein>
    <recommendedName>
        <fullName evidence="6">Dihydroorotase</fullName>
        <shortName evidence="6">DHOase</shortName>
        <ecNumber evidence="6">3.5.2.3</ecNumber>
    </recommendedName>
</protein>
<keyword evidence="4 6" id="KW-0378">Hydrolase</keyword>
<dbReference type="HAMAP" id="MF_00220_B">
    <property type="entry name" value="PyrC_classI_B"/>
    <property type="match status" value="1"/>
</dbReference>